<dbReference type="Pfam" id="PF13519">
    <property type="entry name" value="VWA_2"/>
    <property type="match status" value="1"/>
</dbReference>
<dbReference type="PROSITE" id="PS50234">
    <property type="entry name" value="VWFA"/>
    <property type="match status" value="1"/>
</dbReference>
<evidence type="ECO:0000256" key="1">
    <source>
        <dbReference type="SAM" id="Phobius"/>
    </source>
</evidence>
<keyword evidence="1" id="KW-0472">Membrane</keyword>
<dbReference type="CDD" id="cd01467">
    <property type="entry name" value="vWA_BatA_type"/>
    <property type="match status" value="1"/>
</dbReference>
<dbReference type="InterPro" id="IPR036465">
    <property type="entry name" value="vWFA_dom_sf"/>
</dbReference>
<reference evidence="3" key="1">
    <citation type="submission" date="2023-02" db="EMBL/GenBank/DDBJ databases">
        <title>Tahibacter soli sp. nov. isolated from soil.</title>
        <authorList>
            <person name="Baek J.H."/>
            <person name="Lee J.K."/>
            <person name="Choi D.G."/>
            <person name="Jeon C.O."/>
        </authorList>
    </citation>
    <scope>NUCLEOTIDE SEQUENCE</scope>
    <source>
        <strain evidence="3">BL</strain>
    </source>
</reference>
<dbReference type="Proteomes" id="UP001139971">
    <property type="component" value="Unassembled WGS sequence"/>
</dbReference>
<name>A0A9X3YN24_9GAMM</name>
<protein>
    <submittedName>
        <fullName evidence="3">VWA domain-containing protein</fullName>
    </submittedName>
</protein>
<comment type="caution">
    <text evidence="3">The sequence shown here is derived from an EMBL/GenBank/DDBJ whole genome shotgun (WGS) entry which is preliminary data.</text>
</comment>
<dbReference type="AlphaFoldDB" id="A0A9X3YN24"/>
<evidence type="ECO:0000313" key="3">
    <source>
        <dbReference type="EMBL" id="MDC8014734.1"/>
    </source>
</evidence>
<dbReference type="PANTHER" id="PTHR22550">
    <property type="entry name" value="SPORE GERMINATION PROTEIN"/>
    <property type="match status" value="1"/>
</dbReference>
<keyword evidence="4" id="KW-1185">Reference proteome</keyword>
<dbReference type="RefSeq" id="WP_263541022.1">
    <property type="nucleotide sequence ID" value="NZ_JAOVZO020000019.1"/>
</dbReference>
<organism evidence="3 4">
    <name type="scientific">Tahibacter soli</name>
    <dbReference type="NCBI Taxonomy" id="2983605"/>
    <lineage>
        <taxon>Bacteria</taxon>
        <taxon>Pseudomonadati</taxon>
        <taxon>Pseudomonadota</taxon>
        <taxon>Gammaproteobacteria</taxon>
        <taxon>Lysobacterales</taxon>
        <taxon>Rhodanobacteraceae</taxon>
        <taxon>Tahibacter</taxon>
    </lineage>
</organism>
<keyword evidence="1" id="KW-0812">Transmembrane</keyword>
<evidence type="ECO:0000313" key="4">
    <source>
        <dbReference type="Proteomes" id="UP001139971"/>
    </source>
</evidence>
<dbReference type="InterPro" id="IPR033881">
    <property type="entry name" value="vWA_BatA_type"/>
</dbReference>
<dbReference type="PANTHER" id="PTHR22550:SF18">
    <property type="entry name" value="VWFA DOMAIN-CONTAINING PROTEIN"/>
    <property type="match status" value="1"/>
</dbReference>
<proteinExistence type="predicted"/>
<dbReference type="InterPro" id="IPR050768">
    <property type="entry name" value="UPF0353/GerABKA_families"/>
</dbReference>
<evidence type="ECO:0000259" key="2">
    <source>
        <dbReference type="PROSITE" id="PS50234"/>
    </source>
</evidence>
<dbReference type="EMBL" id="JAOVZO020000019">
    <property type="protein sequence ID" value="MDC8014734.1"/>
    <property type="molecule type" value="Genomic_DNA"/>
</dbReference>
<feature type="transmembrane region" description="Helical" evidence="1">
    <location>
        <begin position="302"/>
        <end position="323"/>
    </location>
</feature>
<feature type="domain" description="VWFA" evidence="2">
    <location>
        <begin position="89"/>
        <end position="283"/>
    </location>
</feature>
<gene>
    <name evidence="3" type="ORF">OD750_019490</name>
</gene>
<sequence length="332" mass="36261">MFEWAWPWLFALLPLPWIVARLAAPATESGAALRLPHVGVFDAQGDSHAATARTSRRVWPWIVWALVVAAVARPQWTGEPLDLPRSGREMLLAVDVSGSMKTEDMTLGQRGASRFEAMQVVLGDFIARRLGDRVGLILFGTRAYLLTPLTFDLKTVRTQLEESAIGLAGSDTAIGDALGLAVKRLRDRPEAQRVVVLLTDGVNTAGELDPRKAAELAQTEKVRVYTIGFGAERMRVNDMFGTHTVNPSADLDVALMTEIADKTGGRFFRARDTAELAGIYREIDRLEPAADQAERYRPVKELFHLPLSLALLVALAAALVAQWPGRLAGSTA</sequence>
<dbReference type="Gene3D" id="3.40.50.410">
    <property type="entry name" value="von Willebrand factor, type A domain"/>
    <property type="match status" value="1"/>
</dbReference>
<accession>A0A9X3YN24</accession>
<dbReference type="SMART" id="SM00327">
    <property type="entry name" value="VWA"/>
    <property type="match status" value="1"/>
</dbReference>
<dbReference type="SUPFAM" id="SSF53300">
    <property type="entry name" value="vWA-like"/>
    <property type="match status" value="1"/>
</dbReference>
<dbReference type="InterPro" id="IPR002035">
    <property type="entry name" value="VWF_A"/>
</dbReference>
<keyword evidence="1" id="KW-1133">Transmembrane helix</keyword>